<feature type="compositionally biased region" description="Low complexity" evidence="1">
    <location>
        <begin position="555"/>
        <end position="566"/>
    </location>
</feature>
<keyword evidence="4" id="KW-1185">Reference proteome</keyword>
<dbReference type="InterPro" id="IPR000253">
    <property type="entry name" value="FHA_dom"/>
</dbReference>
<evidence type="ECO:0000259" key="2">
    <source>
        <dbReference type="PROSITE" id="PS50006"/>
    </source>
</evidence>
<evidence type="ECO:0000313" key="3">
    <source>
        <dbReference type="EMBL" id="CAB9520544.1"/>
    </source>
</evidence>
<reference evidence="3" key="1">
    <citation type="submission" date="2020-06" db="EMBL/GenBank/DDBJ databases">
        <authorList>
            <consortium name="Plant Systems Biology data submission"/>
        </authorList>
    </citation>
    <scope>NUCLEOTIDE SEQUENCE</scope>
    <source>
        <strain evidence="3">D6</strain>
    </source>
</reference>
<gene>
    <name evidence="3" type="ORF">SEMRO_1112_G242570.1</name>
</gene>
<feature type="compositionally biased region" description="Low complexity" evidence="1">
    <location>
        <begin position="315"/>
        <end position="347"/>
    </location>
</feature>
<dbReference type="InterPro" id="IPR008984">
    <property type="entry name" value="SMAD_FHA_dom_sf"/>
</dbReference>
<accession>A0A9N8EK22</accession>
<feature type="region of interest" description="Disordered" evidence="1">
    <location>
        <begin position="213"/>
        <end position="237"/>
    </location>
</feature>
<dbReference type="SUPFAM" id="SSF49879">
    <property type="entry name" value="SMAD/FHA domain"/>
    <property type="match status" value="1"/>
</dbReference>
<feature type="region of interest" description="Disordered" evidence="1">
    <location>
        <begin position="1"/>
        <end position="119"/>
    </location>
</feature>
<name>A0A9N8EK22_9STRA</name>
<organism evidence="3 4">
    <name type="scientific">Seminavis robusta</name>
    <dbReference type="NCBI Taxonomy" id="568900"/>
    <lineage>
        <taxon>Eukaryota</taxon>
        <taxon>Sar</taxon>
        <taxon>Stramenopiles</taxon>
        <taxon>Ochrophyta</taxon>
        <taxon>Bacillariophyta</taxon>
        <taxon>Bacillariophyceae</taxon>
        <taxon>Bacillariophycidae</taxon>
        <taxon>Naviculales</taxon>
        <taxon>Naviculaceae</taxon>
        <taxon>Seminavis</taxon>
    </lineage>
</organism>
<feature type="compositionally biased region" description="Basic and acidic residues" evidence="1">
    <location>
        <begin position="576"/>
        <end position="585"/>
    </location>
</feature>
<feature type="domain" description="FHA" evidence="2">
    <location>
        <begin position="148"/>
        <end position="179"/>
    </location>
</feature>
<comment type="caution">
    <text evidence="3">The sequence shown here is derived from an EMBL/GenBank/DDBJ whole genome shotgun (WGS) entry which is preliminary data.</text>
</comment>
<feature type="compositionally biased region" description="Acidic residues" evidence="1">
    <location>
        <begin position="541"/>
        <end position="554"/>
    </location>
</feature>
<dbReference type="AlphaFoldDB" id="A0A9N8EK22"/>
<sequence length="614" mass="67258">MVDIPDDDEMMNEEDDEDDEQPQTQQQQPPVSIGKTLRMDPEEEDDEDDEEDEEEEEEEGGMHDSFIQMGESKDTEMESNSNIKQEEQAAAEAADTSIKEEEEETKEDEDHPSLGGDIETKAFGLLDGVYEKDGVRKRVTIPLTRLPAVLGRSHTTGDINFFSLGPAKALSRQHCVIDYRDAVGGKLITPKTAPRESHDEGKLVYDTATAKPFTAVNQQGDSQEDDNDNNKEKTTSFPSRGAFVLEALGKNLIMVGSHRIRQGEVAILTSGTPIRMNAYSLYFLLPTDTQDPPKTIDIPLETPAAVPPAPDDNKSASPAKTKSASSSSATNNKRKMPSSASSPSSDFPKPKIKAKKPKAAPFAQLQAELDALPIETLLERMNEAVESERWERKHQLIGSTISLHAVKDATSASEIREQAADGGVPRTEIMRWIKESPKYAAWVKQMMSKMEAKSYQNTITKALLKAGNVRTGSGGRYIKWILPGVTLINKEEGASDKPPGETKEAPKDGEEEEEMDEEDGNDDDEEEDDEAGDNNNKGDEEMAGGEEQENDAAPEEAAANNNQNGDNAEDENDGMAEEHTEHGDESAEEEGDDDDAQQYANAEGSDGNLEAGHE</sequence>
<feature type="compositionally biased region" description="Acidic residues" evidence="1">
    <location>
        <begin position="509"/>
        <end position="532"/>
    </location>
</feature>
<proteinExistence type="predicted"/>
<protein>
    <recommendedName>
        <fullName evidence="2">FHA domain-containing protein</fullName>
    </recommendedName>
</protein>
<feature type="region of interest" description="Disordered" evidence="1">
    <location>
        <begin position="293"/>
        <end position="360"/>
    </location>
</feature>
<dbReference type="OrthoDB" id="5954824at2759"/>
<feature type="compositionally biased region" description="Basic and acidic residues" evidence="1">
    <location>
        <begin position="490"/>
        <end position="508"/>
    </location>
</feature>
<evidence type="ECO:0000256" key="1">
    <source>
        <dbReference type="SAM" id="MobiDB-lite"/>
    </source>
</evidence>
<feature type="compositionally biased region" description="Acidic residues" evidence="1">
    <location>
        <begin position="586"/>
        <end position="596"/>
    </location>
</feature>
<dbReference type="PROSITE" id="PS50006">
    <property type="entry name" value="FHA_DOMAIN"/>
    <property type="match status" value="1"/>
</dbReference>
<feature type="region of interest" description="Disordered" evidence="1">
    <location>
        <begin position="490"/>
        <end position="614"/>
    </location>
</feature>
<feature type="compositionally biased region" description="Acidic residues" evidence="1">
    <location>
        <begin position="41"/>
        <end position="59"/>
    </location>
</feature>
<dbReference type="EMBL" id="CAICTM010001110">
    <property type="protein sequence ID" value="CAB9520544.1"/>
    <property type="molecule type" value="Genomic_DNA"/>
</dbReference>
<dbReference type="Proteomes" id="UP001153069">
    <property type="component" value="Unassembled WGS sequence"/>
</dbReference>
<evidence type="ECO:0000313" key="4">
    <source>
        <dbReference type="Proteomes" id="UP001153069"/>
    </source>
</evidence>
<feature type="compositionally biased region" description="Acidic residues" evidence="1">
    <location>
        <begin position="1"/>
        <end position="21"/>
    </location>
</feature>